<dbReference type="Gene3D" id="2.130.10.10">
    <property type="entry name" value="YVTN repeat-like/Quinoprotein amine dehydrogenase"/>
    <property type="match status" value="1"/>
</dbReference>
<sequence>MDFTEIYKHTASLVAFSPGTHFLLTAIQDHLIVRRADSVQITRSWAINSDPSPTTTALSQSASGRMGLNKSQNTTKSRIPSGTDALGAGTDGWITHAGWSSDSEYIFGACSKRGTVEVFKMRDEDWRAHIDAGAEGLVKAEWAPDGRTIVCWSEWGLRITLWSLVTGSATYIQNSIHPERGYDFRSDSHYLVVAERHKSHDTLGVYDATAAYRLVRHFPLPTSSLSGIALSPTGNHLAIWEGALEFKIYIVALSGELLSTYVPERDPGFGIRTAVWHPAGLYLAVLGWDDKVYVLETITWRPVTTFELQSRIPAGVAIWREPSNWLESTHGRGFLSYARVHAPHSLNLSPRDRFKPPPELHSAFNSNTRSIPASATDYLAWNSDGSMLLVRYAGAPTAVFLYVFSPRASHNPSSSSSRSSRTGRSKTVTSQSPKLRTVLVHAGIVACVRWNPVRKGSLAVCTGGGAVYLWSDEWVNDGDGEQTQGEGGVNEGDGVAECVGVPAKRFATHYLRWAPDGRGMILYDRETFCCAFEVEEADQGRI</sequence>
<dbReference type="InterPro" id="IPR052778">
    <property type="entry name" value="Centrosome-WD_assoc"/>
</dbReference>
<evidence type="ECO:0000256" key="1">
    <source>
        <dbReference type="SAM" id="MobiDB-lite"/>
    </source>
</evidence>
<feature type="compositionally biased region" description="Low complexity" evidence="1">
    <location>
        <begin position="413"/>
        <end position="430"/>
    </location>
</feature>
<name>A0A2H3JFB8_WOLCO</name>
<dbReference type="GO" id="GO:1990810">
    <property type="term" value="P:microtubule anchoring at mitotic spindle pole body"/>
    <property type="evidence" value="ECO:0007669"/>
    <property type="project" value="TreeGrafter"/>
</dbReference>
<dbReference type="Proteomes" id="UP000218811">
    <property type="component" value="Unassembled WGS sequence"/>
</dbReference>
<feature type="compositionally biased region" description="Polar residues" evidence="1">
    <location>
        <begin position="50"/>
        <end position="80"/>
    </location>
</feature>
<feature type="region of interest" description="Disordered" evidence="1">
    <location>
        <begin position="50"/>
        <end position="83"/>
    </location>
</feature>
<proteinExistence type="predicted"/>
<dbReference type="InterPro" id="IPR015943">
    <property type="entry name" value="WD40/YVTN_repeat-like_dom_sf"/>
</dbReference>
<keyword evidence="3" id="KW-1185">Reference proteome</keyword>
<dbReference type="PANTHER" id="PTHR16220:SF0">
    <property type="entry name" value="WD REPEAT-CONTAINING PROTEIN WRAP73"/>
    <property type="match status" value="1"/>
</dbReference>
<dbReference type="OrthoDB" id="308690at2759"/>
<organism evidence="2 3">
    <name type="scientific">Wolfiporia cocos (strain MD-104)</name>
    <name type="common">Brown rot fungus</name>
    <dbReference type="NCBI Taxonomy" id="742152"/>
    <lineage>
        <taxon>Eukaryota</taxon>
        <taxon>Fungi</taxon>
        <taxon>Dikarya</taxon>
        <taxon>Basidiomycota</taxon>
        <taxon>Agaricomycotina</taxon>
        <taxon>Agaricomycetes</taxon>
        <taxon>Polyporales</taxon>
        <taxon>Phaeolaceae</taxon>
        <taxon>Wolfiporia</taxon>
    </lineage>
</organism>
<dbReference type="AlphaFoldDB" id="A0A2H3JFB8"/>
<dbReference type="SMART" id="SM00320">
    <property type="entry name" value="WD40"/>
    <property type="match status" value="3"/>
</dbReference>
<dbReference type="EMBL" id="KB467832">
    <property type="protein sequence ID" value="PCH34697.1"/>
    <property type="molecule type" value="Genomic_DNA"/>
</dbReference>
<dbReference type="GO" id="GO:0005815">
    <property type="term" value="C:microtubule organizing center"/>
    <property type="evidence" value="ECO:0007669"/>
    <property type="project" value="TreeGrafter"/>
</dbReference>
<feature type="region of interest" description="Disordered" evidence="1">
    <location>
        <begin position="408"/>
        <end position="432"/>
    </location>
</feature>
<evidence type="ECO:0000313" key="3">
    <source>
        <dbReference type="Proteomes" id="UP000218811"/>
    </source>
</evidence>
<dbReference type="GO" id="GO:1990811">
    <property type="term" value="C:MWP complex"/>
    <property type="evidence" value="ECO:0007669"/>
    <property type="project" value="TreeGrafter"/>
</dbReference>
<dbReference type="OMA" id="CWHLNGD"/>
<evidence type="ECO:0000313" key="2">
    <source>
        <dbReference type="EMBL" id="PCH34697.1"/>
    </source>
</evidence>
<dbReference type="SUPFAM" id="SSF50978">
    <property type="entry name" value="WD40 repeat-like"/>
    <property type="match status" value="1"/>
</dbReference>
<dbReference type="InterPro" id="IPR001680">
    <property type="entry name" value="WD40_rpt"/>
</dbReference>
<dbReference type="InterPro" id="IPR036322">
    <property type="entry name" value="WD40_repeat_dom_sf"/>
</dbReference>
<reference evidence="2 3" key="1">
    <citation type="journal article" date="2012" name="Science">
        <title>The Paleozoic origin of enzymatic lignin decomposition reconstructed from 31 fungal genomes.</title>
        <authorList>
            <person name="Floudas D."/>
            <person name="Binder M."/>
            <person name="Riley R."/>
            <person name="Barry K."/>
            <person name="Blanchette R.A."/>
            <person name="Henrissat B."/>
            <person name="Martinez A.T."/>
            <person name="Otillar R."/>
            <person name="Spatafora J.W."/>
            <person name="Yadav J.S."/>
            <person name="Aerts A."/>
            <person name="Benoit I."/>
            <person name="Boyd A."/>
            <person name="Carlson A."/>
            <person name="Copeland A."/>
            <person name="Coutinho P.M."/>
            <person name="de Vries R.P."/>
            <person name="Ferreira P."/>
            <person name="Findley K."/>
            <person name="Foster B."/>
            <person name="Gaskell J."/>
            <person name="Glotzer D."/>
            <person name="Gorecki P."/>
            <person name="Heitman J."/>
            <person name="Hesse C."/>
            <person name="Hori C."/>
            <person name="Igarashi K."/>
            <person name="Jurgens J.A."/>
            <person name="Kallen N."/>
            <person name="Kersten P."/>
            <person name="Kohler A."/>
            <person name="Kuees U."/>
            <person name="Kumar T.K.A."/>
            <person name="Kuo A."/>
            <person name="LaButti K."/>
            <person name="Larrondo L.F."/>
            <person name="Lindquist E."/>
            <person name="Ling A."/>
            <person name="Lombard V."/>
            <person name="Lucas S."/>
            <person name="Lundell T."/>
            <person name="Martin R."/>
            <person name="McLaughlin D.J."/>
            <person name="Morgenstern I."/>
            <person name="Morin E."/>
            <person name="Murat C."/>
            <person name="Nagy L.G."/>
            <person name="Nolan M."/>
            <person name="Ohm R.A."/>
            <person name="Patyshakuliyeva A."/>
            <person name="Rokas A."/>
            <person name="Ruiz-Duenas F.J."/>
            <person name="Sabat G."/>
            <person name="Salamov A."/>
            <person name="Samejima M."/>
            <person name="Schmutz J."/>
            <person name="Slot J.C."/>
            <person name="St John F."/>
            <person name="Stenlid J."/>
            <person name="Sun H."/>
            <person name="Sun S."/>
            <person name="Syed K."/>
            <person name="Tsang A."/>
            <person name="Wiebenga A."/>
            <person name="Young D."/>
            <person name="Pisabarro A."/>
            <person name="Eastwood D.C."/>
            <person name="Martin F."/>
            <person name="Cullen D."/>
            <person name="Grigoriev I.V."/>
            <person name="Hibbett D.S."/>
        </authorList>
    </citation>
    <scope>NUCLEOTIDE SEQUENCE [LARGE SCALE GENOMIC DNA]</scope>
    <source>
        <strain evidence="2 3">MD-104</strain>
    </source>
</reference>
<dbReference type="STRING" id="742152.A0A2H3JFB8"/>
<protein>
    <submittedName>
        <fullName evidence="2">YVTN repeat-like/Quino protein amine dehydrogenase</fullName>
    </submittedName>
</protein>
<dbReference type="PANTHER" id="PTHR16220">
    <property type="entry name" value="WD REPEAT PROTEIN 8-RELATED"/>
    <property type="match status" value="1"/>
</dbReference>
<accession>A0A2H3JFB8</accession>
<gene>
    <name evidence="2" type="ORF">WOLCODRAFT_139524</name>
</gene>